<evidence type="ECO:0000259" key="4">
    <source>
        <dbReference type="PROSITE" id="PS01180"/>
    </source>
</evidence>
<dbReference type="PANTHER" id="PTHR24251">
    <property type="entry name" value="OVOCHYMASE-RELATED"/>
    <property type="match status" value="1"/>
</dbReference>
<dbReference type="Gene3D" id="2.10.70.10">
    <property type="entry name" value="Complement Module, domain 1"/>
    <property type="match status" value="1"/>
</dbReference>
<dbReference type="InterPro" id="IPR035914">
    <property type="entry name" value="Sperma_CUB_dom_sf"/>
</dbReference>
<keyword evidence="1" id="KW-0677">Repeat</keyword>
<reference evidence="6" key="3">
    <citation type="submission" date="2025-09" db="UniProtKB">
        <authorList>
            <consortium name="Ensembl"/>
        </authorList>
    </citation>
    <scope>IDENTIFICATION</scope>
</reference>
<dbReference type="InterPro" id="IPR000436">
    <property type="entry name" value="Sushi_SCR_CCP_dom"/>
</dbReference>
<dbReference type="AlphaFoldDB" id="A0A672HNZ9"/>
<dbReference type="SUPFAM" id="SSF57535">
    <property type="entry name" value="Complement control module/SCR domain"/>
    <property type="match status" value="1"/>
</dbReference>
<dbReference type="InterPro" id="IPR000859">
    <property type="entry name" value="CUB_dom"/>
</dbReference>
<name>A0A672HNZ9_SALFA</name>
<dbReference type="Proteomes" id="UP000472267">
    <property type="component" value="Chromosome 22"/>
</dbReference>
<keyword evidence="2 3" id="KW-1015">Disulfide bond</keyword>
<dbReference type="InterPro" id="IPR035976">
    <property type="entry name" value="Sushi/SCR/CCP_sf"/>
</dbReference>
<organism evidence="6 7">
    <name type="scientific">Salarias fasciatus</name>
    <name type="common">Jewelled blenny</name>
    <name type="synonym">Blennius fasciatus</name>
    <dbReference type="NCBI Taxonomy" id="181472"/>
    <lineage>
        <taxon>Eukaryota</taxon>
        <taxon>Metazoa</taxon>
        <taxon>Chordata</taxon>
        <taxon>Craniata</taxon>
        <taxon>Vertebrata</taxon>
        <taxon>Euteleostomi</taxon>
        <taxon>Actinopterygii</taxon>
        <taxon>Neopterygii</taxon>
        <taxon>Teleostei</taxon>
        <taxon>Neoteleostei</taxon>
        <taxon>Acanthomorphata</taxon>
        <taxon>Ovalentaria</taxon>
        <taxon>Blenniimorphae</taxon>
        <taxon>Blenniiformes</taxon>
        <taxon>Blennioidei</taxon>
        <taxon>Blenniidae</taxon>
        <taxon>Salariinae</taxon>
        <taxon>Salarias</taxon>
    </lineage>
</organism>
<evidence type="ECO:0000256" key="2">
    <source>
        <dbReference type="ARBA" id="ARBA00023157"/>
    </source>
</evidence>
<evidence type="ECO:0000313" key="7">
    <source>
        <dbReference type="Proteomes" id="UP000472267"/>
    </source>
</evidence>
<accession>A0A672HNZ9</accession>
<comment type="caution">
    <text evidence="3">Lacks conserved residue(s) required for the propagation of feature annotation.</text>
</comment>
<dbReference type="SMART" id="SM00042">
    <property type="entry name" value="CUB"/>
    <property type="match status" value="1"/>
</dbReference>
<dbReference type="Ensembl" id="ENSSFAT00005031757.1">
    <property type="protein sequence ID" value="ENSSFAP00005030650.1"/>
    <property type="gene ID" value="ENSSFAG00005015545.1"/>
</dbReference>
<sequence length="212" mass="23590">MTCGSNLQGPSGTFTSPNFPIQYESNAQCVWIITASNPNKVKCLLFVTQTFPFRMLLINTHRYCCCNNPVPLTKVIQINFEEFDLEIAYDTLTIGDGGEVGDPTTILQVLSGSFVPDLIVSMTHQMWLHLQSDESVGSIGFKINYKEIDKESCGDPGTPLYGVREGDSFSNGGILRFECQFGFELIGERTISCQDNNQWSANIPICICKYLN</sequence>
<dbReference type="PROSITE" id="PS01180">
    <property type="entry name" value="CUB"/>
    <property type="match status" value="1"/>
</dbReference>
<evidence type="ECO:0000313" key="6">
    <source>
        <dbReference type="Ensembl" id="ENSSFAP00005030650.1"/>
    </source>
</evidence>
<dbReference type="FunFam" id="2.10.70.10:FF:000002">
    <property type="entry name" value="CUB and Sushi multiple domains 3"/>
    <property type="match status" value="1"/>
</dbReference>
<feature type="domain" description="CUB" evidence="4">
    <location>
        <begin position="3"/>
        <end position="148"/>
    </location>
</feature>
<dbReference type="CDD" id="cd00041">
    <property type="entry name" value="CUB"/>
    <property type="match status" value="1"/>
</dbReference>
<dbReference type="SUPFAM" id="SSF49854">
    <property type="entry name" value="Spermadhesin, CUB domain"/>
    <property type="match status" value="1"/>
</dbReference>
<evidence type="ECO:0000256" key="1">
    <source>
        <dbReference type="ARBA" id="ARBA00022737"/>
    </source>
</evidence>
<evidence type="ECO:0000256" key="3">
    <source>
        <dbReference type="PROSITE-ProRule" id="PRU00302"/>
    </source>
</evidence>
<gene>
    <name evidence="6" type="primary">csmd3b</name>
</gene>
<dbReference type="PANTHER" id="PTHR24251:SF37">
    <property type="entry name" value="CUB DOMAIN-CONTAINING PROTEIN"/>
    <property type="match status" value="1"/>
</dbReference>
<feature type="domain" description="Sushi" evidence="5">
    <location>
        <begin position="151"/>
        <end position="208"/>
    </location>
</feature>
<dbReference type="SMART" id="SM00032">
    <property type="entry name" value="CCP"/>
    <property type="match status" value="1"/>
</dbReference>
<keyword evidence="3" id="KW-0768">Sushi</keyword>
<dbReference type="Gene3D" id="2.60.120.290">
    <property type="entry name" value="Spermadhesin, CUB domain"/>
    <property type="match status" value="1"/>
</dbReference>
<evidence type="ECO:0000259" key="5">
    <source>
        <dbReference type="PROSITE" id="PS50923"/>
    </source>
</evidence>
<proteinExistence type="predicted"/>
<dbReference type="CDD" id="cd00033">
    <property type="entry name" value="CCP"/>
    <property type="match status" value="1"/>
</dbReference>
<reference evidence="6" key="2">
    <citation type="submission" date="2025-08" db="UniProtKB">
        <authorList>
            <consortium name="Ensembl"/>
        </authorList>
    </citation>
    <scope>IDENTIFICATION</scope>
</reference>
<dbReference type="Pfam" id="PF00084">
    <property type="entry name" value="Sushi"/>
    <property type="match status" value="1"/>
</dbReference>
<protein>
    <submittedName>
        <fullName evidence="6">CUB and Sushi multiple domains 3a</fullName>
    </submittedName>
</protein>
<feature type="disulfide bond" evidence="3">
    <location>
        <begin position="179"/>
        <end position="206"/>
    </location>
</feature>
<dbReference type="Pfam" id="PF00431">
    <property type="entry name" value="CUB"/>
    <property type="match status" value="2"/>
</dbReference>
<reference evidence="6" key="1">
    <citation type="submission" date="2019-06" db="EMBL/GenBank/DDBJ databases">
        <authorList>
            <consortium name="Wellcome Sanger Institute Data Sharing"/>
        </authorList>
    </citation>
    <scope>NUCLEOTIDE SEQUENCE [LARGE SCALE GENOMIC DNA]</scope>
</reference>
<keyword evidence="7" id="KW-1185">Reference proteome</keyword>
<dbReference type="PROSITE" id="PS50923">
    <property type="entry name" value="SUSHI"/>
    <property type="match status" value="1"/>
</dbReference>